<name>A0A2I0BGU4_9ASPA</name>
<keyword evidence="2" id="KW-0238">DNA-binding</keyword>
<evidence type="ECO:0000259" key="5">
    <source>
        <dbReference type="PROSITE" id="PS51504"/>
    </source>
</evidence>
<dbReference type="GO" id="GO:0000786">
    <property type="term" value="C:nucleosome"/>
    <property type="evidence" value="ECO:0007669"/>
    <property type="project" value="InterPro"/>
</dbReference>
<keyword evidence="7" id="KW-1185">Reference proteome</keyword>
<gene>
    <name evidence="6" type="ORF">AXF42_Ash004500</name>
</gene>
<evidence type="ECO:0000256" key="3">
    <source>
        <dbReference type="ARBA" id="ARBA00023242"/>
    </source>
</evidence>
<feature type="compositionally biased region" description="Basic residues" evidence="4">
    <location>
        <begin position="391"/>
        <end position="404"/>
    </location>
</feature>
<evidence type="ECO:0000313" key="6">
    <source>
        <dbReference type="EMBL" id="PKA67009.1"/>
    </source>
</evidence>
<evidence type="ECO:0000256" key="2">
    <source>
        <dbReference type="ARBA" id="ARBA00023125"/>
    </source>
</evidence>
<feature type="region of interest" description="Disordered" evidence="4">
    <location>
        <begin position="75"/>
        <end position="98"/>
    </location>
</feature>
<organism evidence="6 7">
    <name type="scientific">Apostasia shenzhenica</name>
    <dbReference type="NCBI Taxonomy" id="1088818"/>
    <lineage>
        <taxon>Eukaryota</taxon>
        <taxon>Viridiplantae</taxon>
        <taxon>Streptophyta</taxon>
        <taxon>Embryophyta</taxon>
        <taxon>Tracheophyta</taxon>
        <taxon>Spermatophyta</taxon>
        <taxon>Magnoliopsida</taxon>
        <taxon>Liliopsida</taxon>
        <taxon>Asparagales</taxon>
        <taxon>Orchidaceae</taxon>
        <taxon>Apostasioideae</taxon>
        <taxon>Apostasia</taxon>
    </lineage>
</organism>
<dbReference type="OrthoDB" id="1110759at2759"/>
<feature type="region of interest" description="Disordered" evidence="4">
    <location>
        <begin position="302"/>
        <end position="404"/>
    </location>
</feature>
<keyword evidence="3" id="KW-0539">Nucleus</keyword>
<dbReference type="GO" id="GO:0005730">
    <property type="term" value="C:nucleolus"/>
    <property type="evidence" value="ECO:0007669"/>
    <property type="project" value="TreeGrafter"/>
</dbReference>
<dbReference type="GO" id="GO:0006334">
    <property type="term" value="P:nucleosome assembly"/>
    <property type="evidence" value="ECO:0007669"/>
    <property type="project" value="InterPro"/>
</dbReference>
<dbReference type="PROSITE" id="PS51504">
    <property type="entry name" value="H15"/>
    <property type="match status" value="1"/>
</dbReference>
<reference evidence="6 7" key="1">
    <citation type="journal article" date="2017" name="Nature">
        <title>The Apostasia genome and the evolution of orchids.</title>
        <authorList>
            <person name="Zhang G.Q."/>
            <person name="Liu K.W."/>
            <person name="Li Z."/>
            <person name="Lohaus R."/>
            <person name="Hsiao Y.Y."/>
            <person name="Niu S.C."/>
            <person name="Wang J.Y."/>
            <person name="Lin Y.C."/>
            <person name="Xu Q."/>
            <person name="Chen L.J."/>
            <person name="Yoshida K."/>
            <person name="Fujiwara S."/>
            <person name="Wang Z.W."/>
            <person name="Zhang Y.Q."/>
            <person name="Mitsuda N."/>
            <person name="Wang M."/>
            <person name="Liu G.H."/>
            <person name="Pecoraro L."/>
            <person name="Huang H.X."/>
            <person name="Xiao X.J."/>
            <person name="Lin M."/>
            <person name="Wu X.Y."/>
            <person name="Wu W.L."/>
            <person name="Chen Y.Y."/>
            <person name="Chang S.B."/>
            <person name="Sakamoto S."/>
            <person name="Ohme-Takagi M."/>
            <person name="Yagi M."/>
            <person name="Zeng S.J."/>
            <person name="Shen C.Y."/>
            <person name="Yeh C.M."/>
            <person name="Luo Y.B."/>
            <person name="Tsai W.C."/>
            <person name="Van de Peer Y."/>
            <person name="Liu Z.J."/>
        </authorList>
    </citation>
    <scope>NUCLEOTIDE SEQUENCE [LARGE SCALE GENOMIC DNA]</scope>
    <source>
        <strain evidence="7">cv. Shenzhen</strain>
        <tissue evidence="6">Stem</tissue>
    </source>
</reference>
<dbReference type="InterPro" id="IPR005818">
    <property type="entry name" value="Histone_H1/H5_H15"/>
</dbReference>
<dbReference type="AlphaFoldDB" id="A0A2I0BGU4"/>
<evidence type="ECO:0000313" key="7">
    <source>
        <dbReference type="Proteomes" id="UP000236161"/>
    </source>
</evidence>
<comment type="subcellular location">
    <subcellularLocation>
        <location evidence="1">Nucleus</location>
    </subcellularLocation>
</comment>
<dbReference type="InterPro" id="IPR036390">
    <property type="entry name" value="WH_DNA-bd_sf"/>
</dbReference>
<dbReference type="SUPFAM" id="SSF46785">
    <property type="entry name" value="Winged helix' DNA-binding domain"/>
    <property type="match status" value="1"/>
</dbReference>
<dbReference type="EMBL" id="KZ451883">
    <property type="protein sequence ID" value="PKA67009.1"/>
    <property type="molecule type" value="Genomic_DNA"/>
</dbReference>
<dbReference type="STRING" id="1088818.A0A2I0BGU4"/>
<dbReference type="Gene3D" id="1.10.10.10">
    <property type="entry name" value="Winged helix-like DNA-binding domain superfamily/Winged helix DNA-binding domain"/>
    <property type="match status" value="1"/>
</dbReference>
<dbReference type="GO" id="GO:0045910">
    <property type="term" value="P:negative regulation of DNA recombination"/>
    <property type="evidence" value="ECO:0007669"/>
    <property type="project" value="TreeGrafter"/>
</dbReference>
<protein>
    <recommendedName>
        <fullName evidence="5">H15 domain-containing protein</fullName>
    </recommendedName>
</protein>
<accession>A0A2I0BGU4</accession>
<dbReference type="PANTHER" id="PTHR11467">
    <property type="entry name" value="HISTONE H1"/>
    <property type="match status" value="1"/>
</dbReference>
<dbReference type="GO" id="GO:0003690">
    <property type="term" value="F:double-stranded DNA binding"/>
    <property type="evidence" value="ECO:0007669"/>
    <property type="project" value="TreeGrafter"/>
</dbReference>
<feature type="domain" description="H15" evidence="5">
    <location>
        <begin position="1"/>
        <end position="72"/>
    </location>
</feature>
<evidence type="ECO:0000256" key="4">
    <source>
        <dbReference type="SAM" id="MobiDB-lite"/>
    </source>
</evidence>
<feature type="compositionally biased region" description="Basic residues" evidence="4">
    <location>
        <begin position="82"/>
        <end position="97"/>
    </location>
</feature>
<dbReference type="GO" id="GO:0030261">
    <property type="term" value="P:chromosome condensation"/>
    <property type="evidence" value="ECO:0007669"/>
    <property type="project" value="TreeGrafter"/>
</dbReference>
<feature type="compositionally biased region" description="Basic residues" evidence="4">
    <location>
        <begin position="180"/>
        <end position="190"/>
    </location>
</feature>
<dbReference type="Proteomes" id="UP000236161">
    <property type="component" value="Unassembled WGS sequence"/>
</dbReference>
<feature type="region of interest" description="Disordered" evidence="4">
    <location>
        <begin position="116"/>
        <end position="203"/>
    </location>
</feature>
<evidence type="ECO:0000256" key="1">
    <source>
        <dbReference type="ARBA" id="ARBA00004123"/>
    </source>
</evidence>
<feature type="compositionally biased region" description="Gly residues" evidence="4">
    <location>
        <begin position="307"/>
        <end position="318"/>
    </location>
</feature>
<proteinExistence type="predicted"/>
<dbReference type="GO" id="GO:0031492">
    <property type="term" value="F:nucleosomal DNA binding"/>
    <property type="evidence" value="ECO:0007669"/>
    <property type="project" value="TreeGrafter"/>
</dbReference>
<feature type="region of interest" description="Disordered" evidence="4">
    <location>
        <begin position="244"/>
        <end position="273"/>
    </location>
</feature>
<dbReference type="PANTHER" id="PTHR11467:SF109">
    <property type="entry name" value="H15 DOMAIN-CONTAINING PROTEIN"/>
    <property type="match status" value="1"/>
</dbReference>
<feature type="compositionally biased region" description="Basic residues" evidence="4">
    <location>
        <begin position="116"/>
        <end position="128"/>
    </location>
</feature>
<feature type="compositionally biased region" description="Polar residues" evidence="4">
    <location>
        <begin position="147"/>
        <end position="159"/>
    </location>
</feature>
<sequence>MVQAALRNLAEEGGSTVESISAYILSAYEGLPWGHDKLLPYYLGKLIVTGELISPSPGRYQSALQPTVTLFSSDIPPPLGPCRRRGRPSLWRGRGRPPSKVYLPETEMCLHRGRGRKTLRRRRGRPPLRRGGDVGEMRNPSPVPGLQITSENKMSQDGSPSKVYLPEAEASLPGGSGTKTLRRRRGRPPLRRGGDVGERQSPNQALALEVTSEHKMNQDGSPSEVYLPEAETRLLRGRGMKTLRRRRGRPPLRRGDDVGEMRSSSPVLRPPSPVLRLCGTSENDMSQDAFLYRPAEGWVRMKAQDGSGSGSGGGGGGKPSIWAPRDDTVDSLDSGQGASLAGDAPILKSPEKPELDCRQSPAGEGPPTSTALVLVPEGHNAGKRAGFSGQKKARGKHRKLWFQG</sequence>
<dbReference type="InterPro" id="IPR036388">
    <property type="entry name" value="WH-like_DNA-bd_sf"/>
</dbReference>